<accession>A0A7X5YL99</accession>
<keyword evidence="12" id="KW-1185">Reference proteome</keyword>
<feature type="transmembrane region" description="Helical" evidence="10">
    <location>
        <begin position="188"/>
        <end position="209"/>
    </location>
</feature>
<protein>
    <submittedName>
        <fullName evidence="11">ACR3 family arsenite transporter</fullName>
    </submittedName>
</protein>
<dbReference type="GO" id="GO:0015105">
    <property type="term" value="F:arsenite transmembrane transporter activity"/>
    <property type="evidence" value="ECO:0007669"/>
    <property type="project" value="TreeGrafter"/>
</dbReference>
<dbReference type="EMBL" id="JAATJM010000002">
    <property type="protein sequence ID" value="NJC42003.1"/>
    <property type="molecule type" value="Genomic_DNA"/>
</dbReference>
<keyword evidence="7 9" id="KW-1133">Transmembrane helix</keyword>
<dbReference type="Pfam" id="PF01758">
    <property type="entry name" value="SBF"/>
    <property type="match status" value="1"/>
</dbReference>
<organism evidence="11 12">
    <name type="scientific">Brevundimonas alba</name>
    <dbReference type="NCBI Taxonomy" id="74314"/>
    <lineage>
        <taxon>Bacteria</taxon>
        <taxon>Pseudomonadati</taxon>
        <taxon>Pseudomonadota</taxon>
        <taxon>Alphaproteobacteria</taxon>
        <taxon>Caulobacterales</taxon>
        <taxon>Caulobacteraceae</taxon>
        <taxon>Brevundimonas</taxon>
    </lineage>
</organism>
<feature type="transmembrane region" description="Helical" evidence="10">
    <location>
        <begin position="48"/>
        <end position="67"/>
    </location>
</feature>
<evidence type="ECO:0000256" key="9">
    <source>
        <dbReference type="PIRNR" id="PIRNR005508"/>
    </source>
</evidence>
<evidence type="ECO:0000313" key="11">
    <source>
        <dbReference type="EMBL" id="NJC42003.1"/>
    </source>
</evidence>
<feature type="transmembrane region" description="Helical" evidence="10">
    <location>
        <begin position="260"/>
        <end position="282"/>
    </location>
</feature>
<evidence type="ECO:0000256" key="5">
    <source>
        <dbReference type="ARBA" id="ARBA00022692"/>
    </source>
</evidence>
<feature type="transmembrane region" description="Helical" evidence="10">
    <location>
        <begin position="21"/>
        <end position="42"/>
    </location>
</feature>
<dbReference type="InterPro" id="IPR038770">
    <property type="entry name" value="Na+/solute_symporter_sf"/>
</dbReference>
<dbReference type="PANTHER" id="PTHR43057:SF1">
    <property type="entry name" value="ARSENICAL-RESISTANCE PROTEIN 3"/>
    <property type="match status" value="1"/>
</dbReference>
<dbReference type="InterPro" id="IPR002657">
    <property type="entry name" value="BilAc:Na_symport/Acr3"/>
</dbReference>
<feature type="transmembrane region" description="Helical" evidence="10">
    <location>
        <begin position="294"/>
        <end position="315"/>
    </location>
</feature>
<keyword evidence="8 9" id="KW-0472">Membrane</keyword>
<evidence type="ECO:0000256" key="6">
    <source>
        <dbReference type="ARBA" id="ARBA00022849"/>
    </source>
</evidence>
<dbReference type="NCBIfam" id="TIGR00832">
    <property type="entry name" value="acr3"/>
    <property type="match status" value="1"/>
</dbReference>
<evidence type="ECO:0000256" key="3">
    <source>
        <dbReference type="ARBA" id="ARBA00022448"/>
    </source>
</evidence>
<evidence type="ECO:0000256" key="7">
    <source>
        <dbReference type="ARBA" id="ARBA00022989"/>
    </source>
</evidence>
<keyword evidence="3 9" id="KW-0813">Transport</keyword>
<keyword evidence="4 9" id="KW-1003">Cell membrane</keyword>
<dbReference type="RefSeq" id="WP_168047920.1">
    <property type="nucleotide sequence ID" value="NZ_JAATJM010000002.1"/>
</dbReference>
<feature type="transmembrane region" description="Helical" evidence="10">
    <location>
        <begin position="117"/>
        <end position="135"/>
    </location>
</feature>
<evidence type="ECO:0000256" key="1">
    <source>
        <dbReference type="ARBA" id="ARBA00004651"/>
    </source>
</evidence>
<gene>
    <name evidence="11" type="ORF">GGQ87_002298</name>
</gene>
<dbReference type="PIRSF" id="PIRSF005508">
    <property type="entry name" value="Acr3"/>
    <property type="match status" value="1"/>
</dbReference>
<dbReference type="GO" id="GO:0005886">
    <property type="term" value="C:plasma membrane"/>
    <property type="evidence" value="ECO:0007669"/>
    <property type="project" value="UniProtKB-SubCell"/>
</dbReference>
<comment type="caution">
    <text evidence="11">The sequence shown here is derived from an EMBL/GenBank/DDBJ whole genome shotgun (WGS) entry which is preliminary data.</text>
</comment>
<keyword evidence="5 9" id="KW-0812">Transmembrane</keyword>
<dbReference type="Proteomes" id="UP000587415">
    <property type="component" value="Unassembled WGS sequence"/>
</dbReference>
<feature type="transmembrane region" description="Helical" evidence="10">
    <location>
        <begin position="321"/>
        <end position="345"/>
    </location>
</feature>
<name>A0A7X5YL99_9CAUL</name>
<dbReference type="GO" id="GO:0015104">
    <property type="term" value="F:antimonite transmembrane transporter activity"/>
    <property type="evidence" value="ECO:0007669"/>
    <property type="project" value="TreeGrafter"/>
</dbReference>
<comment type="similarity">
    <text evidence="2 9">Belongs to the arsenical resistance-3 (ACR3) (TC 2.A.59) family.</text>
</comment>
<evidence type="ECO:0000256" key="2">
    <source>
        <dbReference type="ARBA" id="ARBA00010110"/>
    </source>
</evidence>
<dbReference type="GO" id="GO:0046685">
    <property type="term" value="P:response to arsenic-containing substance"/>
    <property type="evidence" value="ECO:0007669"/>
    <property type="project" value="UniProtKB-KW"/>
</dbReference>
<sequence length="361" mass="39513">MIDTPVTDAAPRRLSFLDRWLTLWIFAAMGLGVALGTLAPGLPAWVDSLSVGTTNIPIAMGLILMMYPPLAKVRYEELPRVFADKRVLALSLFQNWVLGPVLMFALAVIFLRDQPEYMTGVILIGLARCIAMVLVWNQLARGDNQYVAGLVAFNSIFQILFFSLYAWIFLTVLPPLFGLQGSVVDISVWTIAGAVLVYLGLPFLAGFLTRRSLIARRGTDWYERRFLPRIGPITLIALLFTIVVMFSLKGGEVVALPLDALRIAIPLTIYFLVMFVVSFLMGKLIEADYPRTTALAFTAASNNFELAIAVAIAAFGLTSPVAFAAVIGPLVEVPVLILLVSVALWMGRRWFPDTAPSGDAG</sequence>
<reference evidence="11 12" key="1">
    <citation type="submission" date="2020-03" db="EMBL/GenBank/DDBJ databases">
        <title>Genomic Encyclopedia of Type Strains, Phase IV (KMG-IV): sequencing the most valuable type-strain genomes for metagenomic binning, comparative biology and taxonomic classification.</title>
        <authorList>
            <person name="Goeker M."/>
        </authorList>
    </citation>
    <scope>NUCLEOTIDE SEQUENCE [LARGE SCALE GENOMIC DNA]</scope>
    <source>
        <strain evidence="11 12">DSM 4736</strain>
    </source>
</reference>
<dbReference type="AlphaFoldDB" id="A0A7X5YL99"/>
<dbReference type="Gene3D" id="1.20.1530.20">
    <property type="match status" value="1"/>
</dbReference>
<dbReference type="InterPro" id="IPR004706">
    <property type="entry name" value="Arsenical-R_Acr3"/>
</dbReference>
<evidence type="ECO:0000256" key="4">
    <source>
        <dbReference type="ARBA" id="ARBA00022475"/>
    </source>
</evidence>
<dbReference type="GO" id="GO:0015297">
    <property type="term" value="F:antiporter activity"/>
    <property type="evidence" value="ECO:0007669"/>
    <property type="project" value="UniProtKB-UniRule"/>
</dbReference>
<feature type="transmembrane region" description="Helical" evidence="10">
    <location>
        <begin position="230"/>
        <end position="248"/>
    </location>
</feature>
<proteinExistence type="inferred from homology"/>
<feature type="transmembrane region" description="Helical" evidence="10">
    <location>
        <begin position="147"/>
        <end position="168"/>
    </location>
</feature>
<feature type="transmembrane region" description="Helical" evidence="10">
    <location>
        <begin position="87"/>
        <end position="111"/>
    </location>
</feature>
<evidence type="ECO:0000256" key="8">
    <source>
        <dbReference type="ARBA" id="ARBA00023136"/>
    </source>
</evidence>
<comment type="subcellular location">
    <subcellularLocation>
        <location evidence="1 9">Cell membrane</location>
        <topology evidence="1 9">Multi-pass membrane protein</topology>
    </subcellularLocation>
</comment>
<keyword evidence="6" id="KW-0059">Arsenical resistance</keyword>
<dbReference type="FunFam" id="1.20.1530.20:FF:000009">
    <property type="entry name" value="Arsenite transporter, ACR3 family"/>
    <property type="match status" value="1"/>
</dbReference>
<evidence type="ECO:0000256" key="10">
    <source>
        <dbReference type="SAM" id="Phobius"/>
    </source>
</evidence>
<evidence type="ECO:0000313" key="12">
    <source>
        <dbReference type="Proteomes" id="UP000587415"/>
    </source>
</evidence>
<dbReference type="PANTHER" id="PTHR43057">
    <property type="entry name" value="ARSENITE EFFLUX TRANSPORTER"/>
    <property type="match status" value="1"/>
</dbReference>